<evidence type="ECO:0000313" key="4">
    <source>
        <dbReference type="Proteomes" id="UP000184609"/>
    </source>
</evidence>
<dbReference type="GO" id="GO:0046872">
    <property type="term" value="F:metal ion binding"/>
    <property type="evidence" value="ECO:0007669"/>
    <property type="project" value="UniProtKB-KW"/>
</dbReference>
<evidence type="ECO:0000313" key="3">
    <source>
        <dbReference type="EMBL" id="SHO59411.1"/>
    </source>
</evidence>
<dbReference type="EMBL" id="FRXN01000001">
    <property type="protein sequence ID" value="SHO59411.1"/>
    <property type="molecule type" value="Genomic_DNA"/>
</dbReference>
<dbReference type="OrthoDB" id="9803616at2"/>
<dbReference type="STRING" id="1073327.SAMN04488108_0047"/>
<accession>A0A1M7Z3E1</accession>
<keyword evidence="2" id="KW-0325">Glycoprotein</keyword>
<evidence type="ECO:0000256" key="2">
    <source>
        <dbReference type="ARBA" id="ARBA00023180"/>
    </source>
</evidence>
<dbReference type="InterPro" id="IPR012334">
    <property type="entry name" value="Pectin_lyas_fold"/>
</dbReference>
<dbReference type="PANTHER" id="PTHR42970:SF1">
    <property type="entry name" value="PECTATE LYASE C-RELATED"/>
    <property type="match status" value="1"/>
</dbReference>
<proteinExistence type="predicted"/>
<protein>
    <submittedName>
        <fullName evidence="3">Pectate lyase</fullName>
    </submittedName>
</protein>
<dbReference type="Proteomes" id="UP000184609">
    <property type="component" value="Unassembled WGS sequence"/>
</dbReference>
<dbReference type="PANTHER" id="PTHR42970">
    <property type="entry name" value="PECTATE LYASE C-RELATED"/>
    <property type="match status" value="1"/>
</dbReference>
<dbReference type="RefSeq" id="WP_073569749.1">
    <property type="nucleotide sequence ID" value="NZ_FRXN01000001.1"/>
</dbReference>
<reference evidence="4" key="1">
    <citation type="submission" date="2016-12" db="EMBL/GenBank/DDBJ databases">
        <authorList>
            <person name="Varghese N."/>
            <person name="Submissions S."/>
        </authorList>
    </citation>
    <scope>NUCLEOTIDE SEQUENCE [LARGE SCALE GENOMIC DNA]</scope>
    <source>
        <strain evidence="4">DSM 25035</strain>
    </source>
</reference>
<keyword evidence="4" id="KW-1185">Reference proteome</keyword>
<gene>
    <name evidence="3" type="ORF">SAMN04488108_0047</name>
</gene>
<keyword evidence="1" id="KW-0479">Metal-binding</keyword>
<dbReference type="Gene3D" id="2.160.20.10">
    <property type="entry name" value="Single-stranded right-handed beta-helix, Pectin lyase-like"/>
    <property type="match status" value="1"/>
</dbReference>
<sequence length="431" mass="48205">MVLINSIIYFYSIFCFIENVISTIDNEIEINSYGLSDIDGLNTGWTSGIQQDWPTLKVYKVTNLNSSGKGSLINALLAKEPRLIVFEVSGNIDFKGRSIKIECPYLRILGQTSPEVGITIINGGLRIATHDVIVQHLHIRPGDTLNGNSIDGITTMGGAYDIIVDHCSFSWAIDENLSASGPRFQGNTVDEWRNNTSHRITFSNNIIAEGLANSKHSDSVSHSMGMLIHDNVTDVLIIGNLFYSNDRRNPIFKGGASGAIVNNFIYNPGKMAMAYRLSEKEWANRKIQKGRISIVGNYMEKGINSKDIPLFEAIYGECELFFKDNLAIERNGKPIELYRGDTSNLVSNYSIWNQNITPIPIIDVKNYVLNNSGANPKNRDYIDQRIIKNIISKKGVIIDSETFVGGFRQTDSVFRKFNPEILDSLNLKYLN</sequence>
<dbReference type="AlphaFoldDB" id="A0A1M7Z3E1"/>
<keyword evidence="3" id="KW-0456">Lyase</keyword>
<name>A0A1M7Z3E1_9BACT</name>
<dbReference type="InterPro" id="IPR011050">
    <property type="entry name" value="Pectin_lyase_fold/virulence"/>
</dbReference>
<dbReference type="SUPFAM" id="SSF51126">
    <property type="entry name" value="Pectin lyase-like"/>
    <property type="match status" value="1"/>
</dbReference>
<organism evidence="3 4">
    <name type="scientific">Algoriphagus zhangzhouensis</name>
    <dbReference type="NCBI Taxonomy" id="1073327"/>
    <lineage>
        <taxon>Bacteria</taxon>
        <taxon>Pseudomonadati</taxon>
        <taxon>Bacteroidota</taxon>
        <taxon>Cytophagia</taxon>
        <taxon>Cytophagales</taxon>
        <taxon>Cyclobacteriaceae</taxon>
        <taxon>Algoriphagus</taxon>
    </lineage>
</organism>
<dbReference type="GO" id="GO:0016829">
    <property type="term" value="F:lyase activity"/>
    <property type="evidence" value="ECO:0007669"/>
    <property type="project" value="UniProtKB-KW"/>
</dbReference>
<dbReference type="InterPro" id="IPR052063">
    <property type="entry name" value="Polysaccharide_Lyase_1"/>
</dbReference>
<evidence type="ECO:0000256" key="1">
    <source>
        <dbReference type="ARBA" id="ARBA00022723"/>
    </source>
</evidence>